<evidence type="ECO:0000313" key="1">
    <source>
        <dbReference type="EMBL" id="KAB2928867.1"/>
    </source>
</evidence>
<sequence length="86" mass="9409">MFESDAIVRIACGLAAVSLLSGCQIYTTEAMEKSEARQLCDFVAAGYLGLLSDGTTVGYRRDGALALMVYNCIILPAEIEEKYRMF</sequence>
<dbReference type="AlphaFoldDB" id="A0A833GX95"/>
<protein>
    <submittedName>
        <fullName evidence="1">Uncharacterized protein</fullName>
    </submittedName>
</protein>
<comment type="caution">
    <text evidence="1">The sequence shown here is derived from an EMBL/GenBank/DDBJ whole genome shotgun (WGS) entry which is preliminary data.</text>
</comment>
<dbReference type="EMBL" id="WBUI01000043">
    <property type="protein sequence ID" value="KAB2928867.1"/>
    <property type="molecule type" value="Genomic_DNA"/>
</dbReference>
<reference evidence="1 2" key="1">
    <citation type="submission" date="2019-10" db="EMBL/GenBank/DDBJ databases">
        <title>Extracellular Electron Transfer in a Candidatus Methanoperedens spp. Enrichment Culture.</title>
        <authorList>
            <person name="Berger S."/>
            <person name="Rangel Shaw D."/>
            <person name="Berben T."/>
            <person name="In 'T Zandt M."/>
            <person name="Frank J."/>
            <person name="Reimann J."/>
            <person name="Jetten M.S.M."/>
            <person name="Welte C.U."/>
        </authorList>
    </citation>
    <scope>NUCLEOTIDE SEQUENCE [LARGE SCALE GENOMIC DNA]</scope>
    <source>
        <strain evidence="1">SB12</strain>
    </source>
</reference>
<name>A0A833GX95_9LEPT</name>
<gene>
    <name evidence="1" type="ORF">F9K24_21490</name>
</gene>
<evidence type="ECO:0000313" key="2">
    <source>
        <dbReference type="Proteomes" id="UP000460298"/>
    </source>
</evidence>
<organism evidence="1 2">
    <name type="scientific">Leptonema illini</name>
    <dbReference type="NCBI Taxonomy" id="183"/>
    <lineage>
        <taxon>Bacteria</taxon>
        <taxon>Pseudomonadati</taxon>
        <taxon>Spirochaetota</taxon>
        <taxon>Spirochaetia</taxon>
        <taxon>Leptospirales</taxon>
        <taxon>Leptospiraceae</taxon>
        <taxon>Leptonema</taxon>
    </lineage>
</organism>
<proteinExistence type="predicted"/>
<dbReference type="Proteomes" id="UP000460298">
    <property type="component" value="Unassembled WGS sequence"/>
</dbReference>
<accession>A0A833GX95</accession>